<feature type="domain" description="DUF7436" evidence="2">
    <location>
        <begin position="108"/>
        <end position="260"/>
    </location>
</feature>
<dbReference type="InterPro" id="IPR002831">
    <property type="entry name" value="Tscrpt_reg_TrmB_N"/>
</dbReference>
<dbReference type="SUPFAM" id="SSF46785">
    <property type="entry name" value="Winged helix' DNA-binding domain"/>
    <property type="match status" value="1"/>
</dbReference>
<dbReference type="Proteomes" id="UP000011550">
    <property type="component" value="Unassembled WGS sequence"/>
</dbReference>
<dbReference type="AlphaFoldDB" id="M0IN19"/>
<evidence type="ECO:0000313" key="3">
    <source>
        <dbReference type="EMBL" id="ELZ98115.1"/>
    </source>
</evidence>
<evidence type="ECO:0000259" key="2">
    <source>
        <dbReference type="Pfam" id="PF24217"/>
    </source>
</evidence>
<dbReference type="RefSeq" id="WP_008317995.1">
    <property type="nucleotide sequence ID" value="NZ_AOLN01000004.1"/>
</dbReference>
<proteinExistence type="predicted"/>
<evidence type="ECO:0000259" key="1">
    <source>
        <dbReference type="Pfam" id="PF01978"/>
    </source>
</evidence>
<dbReference type="InterPro" id="IPR036390">
    <property type="entry name" value="WH_DNA-bd_sf"/>
</dbReference>
<feature type="domain" description="Transcription regulator TrmB N-terminal" evidence="1">
    <location>
        <begin position="6"/>
        <end position="71"/>
    </location>
</feature>
<dbReference type="Pfam" id="PF24217">
    <property type="entry name" value="DUF7436"/>
    <property type="match status" value="1"/>
</dbReference>
<dbReference type="InterPro" id="IPR055859">
    <property type="entry name" value="DUF7436"/>
</dbReference>
<dbReference type="Gene3D" id="1.10.10.10">
    <property type="entry name" value="Winged helix-like DNA-binding domain superfamily/Winged helix DNA-binding domain"/>
    <property type="match status" value="1"/>
</dbReference>
<dbReference type="EMBL" id="AOLN01000004">
    <property type="protein sequence ID" value="ELZ98115.1"/>
    <property type="molecule type" value="Genomic_DNA"/>
</dbReference>
<dbReference type="PANTHER" id="PTHR34293">
    <property type="entry name" value="HTH-TYPE TRANSCRIPTIONAL REGULATOR TRMBL2"/>
    <property type="match status" value="1"/>
</dbReference>
<dbReference type="Pfam" id="PF01978">
    <property type="entry name" value="TrmB"/>
    <property type="match status" value="1"/>
</dbReference>
<sequence length="262" mass="28797">MTELGELGLSSYEEKVYRSLLVTGTATAAELSTASDVPRGRIYDVLNGLEARGLVQTQSTDPARYDAVEPEVAVERLLAERTAELRQELERYRDVAETVRSNLLPTTPADSNLWLGRLGSDEMSTALQQHVRTATESVHATVGPPYESASWDVLQREFDAFFHGAASDLSVSLVFSERVLDVLPESLPELLDSKQASVEVRVCPEIPVSFDVIDQSVTTIDIPHPQSPADRLGVVGVTDVDVIAEFERQFQTLWADATPLIE</sequence>
<gene>
    <name evidence="3" type="ORF">C440_02668</name>
</gene>
<accession>M0IN19</accession>
<protein>
    <submittedName>
        <fullName evidence="3">Uncharacterized protein</fullName>
    </submittedName>
</protein>
<name>M0IN19_9EURY</name>
<dbReference type="OrthoDB" id="202962at2157"/>
<dbReference type="PATRIC" id="fig|662479.7.peg.547"/>
<dbReference type="PANTHER" id="PTHR34293:SF1">
    <property type="entry name" value="HTH-TYPE TRANSCRIPTIONAL REGULATOR TRMBL2"/>
    <property type="match status" value="1"/>
</dbReference>
<dbReference type="InterPro" id="IPR036388">
    <property type="entry name" value="WH-like_DNA-bd_sf"/>
</dbReference>
<dbReference type="InterPro" id="IPR051797">
    <property type="entry name" value="TrmB-like"/>
</dbReference>
<keyword evidence="4" id="KW-1185">Reference proteome</keyword>
<reference evidence="3 4" key="1">
    <citation type="journal article" date="2014" name="PLoS Genet.">
        <title>Phylogenetically driven sequencing of extremely halophilic archaea reveals strategies for static and dynamic osmo-response.</title>
        <authorList>
            <person name="Becker E.A."/>
            <person name="Seitzer P.M."/>
            <person name="Tritt A."/>
            <person name="Larsen D."/>
            <person name="Krusor M."/>
            <person name="Yao A.I."/>
            <person name="Wu D."/>
            <person name="Madern D."/>
            <person name="Eisen J.A."/>
            <person name="Darling A.E."/>
            <person name="Facciotti M.T."/>
        </authorList>
    </citation>
    <scope>NUCLEOTIDE SEQUENCE [LARGE SCALE GENOMIC DNA]</scope>
    <source>
        <strain evidence="3 4">ATCC BAA-1512</strain>
    </source>
</reference>
<organism evidence="3 4">
    <name type="scientific">Haloferax mucosum ATCC BAA-1512</name>
    <dbReference type="NCBI Taxonomy" id="662479"/>
    <lineage>
        <taxon>Archaea</taxon>
        <taxon>Methanobacteriati</taxon>
        <taxon>Methanobacteriota</taxon>
        <taxon>Stenosarchaea group</taxon>
        <taxon>Halobacteria</taxon>
        <taxon>Halobacteriales</taxon>
        <taxon>Haloferacaceae</taxon>
        <taxon>Haloferax</taxon>
    </lineage>
</organism>
<dbReference type="STRING" id="662479.C440_02668"/>
<evidence type="ECO:0000313" key="4">
    <source>
        <dbReference type="Proteomes" id="UP000011550"/>
    </source>
</evidence>
<comment type="caution">
    <text evidence="3">The sequence shown here is derived from an EMBL/GenBank/DDBJ whole genome shotgun (WGS) entry which is preliminary data.</text>
</comment>